<name>D7FL29_ECTSI</name>
<dbReference type="eggNOG" id="KOG1808">
    <property type="taxonomic scope" value="Eukaryota"/>
</dbReference>
<dbReference type="Gene3D" id="3.40.50.300">
    <property type="entry name" value="P-loop containing nucleotide triphosphate hydrolases"/>
    <property type="match status" value="2"/>
</dbReference>
<sequence>MHHRENAHRTIAEALARELPETAHLQAIRDACSAISPSSSAYSLEKVLETSAFLLLCPEQTVQVARAMGPFLLECVARALSAARAAAPGSLHPTVAAPESNATAKENPIVAAVSPAERAEDVLVAMSRLLPVAPHALPLALQHWRSSPCPFDCITTLTAAAAAASSSPGISGEEDETAASVLLQKRVHKVAEAAHKLLSCAALSRSIAALWNWSPFFGLCRHPDALVRWHAVGVCSSSSLLGLDEQGRRRLLKAARALDGGPPSSQDSTRPCQNQEQQIRKTPQGGAAAAESTATTGSGTPAAVVPDSNDAEAISKARLDLLDDLRRAPSALVPPPPPPVRERQEEPSRSAAAAARFTFRHHPSVADIGGILHAKTAPPSSSYSSSREHDRRHGKGGEVPMLVPTASARRNLSSLSLALTVDRPILLYGPAGSGKSLLAREAARLISNSGDGVDPEPGASSTPLLELHLDDQTDSKSLLGAHACTDVPGEFAWRPGALTRAAAAGTWVLIEDLDRAPFEVLAAIGPLLEGRPLTLPGRTRPLIAAPGFRVFGTVTTVGAGGVVLGGAADFGALWTHVPVEPLSVSETLRVAKARYPGLPPPALKRMLSTMVAAKSGNSGGGGFGLASRSAAGREPGVRDFLKLCTRVDTLGVFDRQNEDEVSMSNECGPQENDQEEDDDHLNDEDGWFCSEAQALPVVVESLDVFAGHLTTKEARAHAAEVVAGLWNVLPSRAVEIATTSRPEFVQAGDYLKIGRVTLPKLPQAKGGVTASSSFAPTSHALRLMETLAASAQACEPVLLVGETGCGKTALVQRLAEGTGRDLVVQNLSLQTDGADLLGGFRPVELRQLAEVAAMSGKTSLGICSSVYCLLEQVGRR</sequence>
<evidence type="ECO:0000256" key="1">
    <source>
        <dbReference type="ARBA" id="ARBA00022741"/>
    </source>
</evidence>
<dbReference type="GO" id="GO:0000055">
    <property type="term" value="P:ribosomal large subunit export from nucleus"/>
    <property type="evidence" value="ECO:0007669"/>
    <property type="project" value="TreeGrafter"/>
</dbReference>
<evidence type="ECO:0000256" key="2">
    <source>
        <dbReference type="ARBA" id="ARBA00022840"/>
    </source>
</evidence>
<feature type="compositionally biased region" description="Low complexity" evidence="3">
    <location>
        <begin position="285"/>
        <end position="303"/>
    </location>
</feature>
<feature type="domain" description="ATPase dynein-related AAA" evidence="4">
    <location>
        <begin position="796"/>
        <end position="842"/>
    </location>
</feature>
<dbReference type="InterPro" id="IPR040848">
    <property type="entry name" value="AAA_lid_7"/>
</dbReference>
<dbReference type="InterPro" id="IPR011704">
    <property type="entry name" value="ATPase_dyneun-rel_AAA"/>
</dbReference>
<dbReference type="InParanoid" id="D7FL29"/>
<dbReference type="FunFam" id="3.40.50.300:FF:000582">
    <property type="entry name" value="Midasin"/>
    <property type="match status" value="1"/>
</dbReference>
<dbReference type="Proteomes" id="UP000002630">
    <property type="component" value="Linkage Group LG03"/>
</dbReference>
<dbReference type="OrthoDB" id="5186at2759"/>
<keyword evidence="2" id="KW-0067">ATP-binding</keyword>
<dbReference type="GO" id="GO:0005524">
    <property type="term" value="F:ATP binding"/>
    <property type="evidence" value="ECO:0007669"/>
    <property type="project" value="UniProtKB-KW"/>
</dbReference>
<feature type="domain" description="Midasin AAA lid" evidence="5">
    <location>
        <begin position="589"/>
        <end position="723"/>
    </location>
</feature>
<dbReference type="AlphaFoldDB" id="D7FL29"/>
<feature type="region of interest" description="Disordered" evidence="3">
    <location>
        <begin position="658"/>
        <end position="683"/>
    </location>
</feature>
<protein>
    <recommendedName>
        <fullName evidence="8">AAA+ ATPase domain-containing protein</fullName>
    </recommendedName>
</protein>
<dbReference type="EMBL" id="FN649728">
    <property type="protein sequence ID" value="CBJ29566.1"/>
    <property type="molecule type" value="Genomic_DNA"/>
</dbReference>
<accession>D7FL29</accession>
<evidence type="ECO:0000259" key="4">
    <source>
        <dbReference type="Pfam" id="PF07728"/>
    </source>
</evidence>
<keyword evidence="7" id="KW-1185">Reference proteome</keyword>
<dbReference type="Pfam" id="PF17867">
    <property type="entry name" value="AAA_lid_7"/>
    <property type="match status" value="1"/>
</dbReference>
<dbReference type="GO" id="GO:0016887">
    <property type="term" value="F:ATP hydrolysis activity"/>
    <property type="evidence" value="ECO:0007669"/>
    <property type="project" value="InterPro"/>
</dbReference>
<feature type="domain" description="ATPase dynein-related AAA" evidence="4">
    <location>
        <begin position="424"/>
        <end position="558"/>
    </location>
</feature>
<dbReference type="GO" id="GO:0005634">
    <property type="term" value="C:nucleus"/>
    <property type="evidence" value="ECO:0007669"/>
    <property type="project" value="TreeGrafter"/>
</dbReference>
<dbReference type="EMBL" id="FN648087">
    <property type="protein sequence ID" value="CBJ29566.1"/>
    <property type="molecule type" value="Genomic_DNA"/>
</dbReference>
<reference evidence="6 7" key="1">
    <citation type="journal article" date="2010" name="Nature">
        <title>The Ectocarpus genome and the independent evolution of multicellularity in brown algae.</title>
        <authorList>
            <person name="Cock J.M."/>
            <person name="Sterck L."/>
            <person name="Rouze P."/>
            <person name="Scornet D."/>
            <person name="Allen A.E."/>
            <person name="Amoutzias G."/>
            <person name="Anthouard V."/>
            <person name="Artiguenave F."/>
            <person name="Aury J.M."/>
            <person name="Badger J.H."/>
            <person name="Beszteri B."/>
            <person name="Billiau K."/>
            <person name="Bonnet E."/>
            <person name="Bothwell J.H."/>
            <person name="Bowler C."/>
            <person name="Boyen C."/>
            <person name="Brownlee C."/>
            <person name="Carrano C.J."/>
            <person name="Charrier B."/>
            <person name="Cho G.Y."/>
            <person name="Coelho S.M."/>
            <person name="Collen J."/>
            <person name="Corre E."/>
            <person name="Da Silva C."/>
            <person name="Delage L."/>
            <person name="Delaroque N."/>
            <person name="Dittami S.M."/>
            <person name="Doulbeau S."/>
            <person name="Elias M."/>
            <person name="Farnham G."/>
            <person name="Gachon C.M."/>
            <person name="Gschloessl B."/>
            <person name="Heesch S."/>
            <person name="Jabbari K."/>
            <person name="Jubin C."/>
            <person name="Kawai H."/>
            <person name="Kimura K."/>
            <person name="Kloareg B."/>
            <person name="Kupper F.C."/>
            <person name="Lang D."/>
            <person name="Le Bail A."/>
            <person name="Leblanc C."/>
            <person name="Lerouge P."/>
            <person name="Lohr M."/>
            <person name="Lopez P.J."/>
            <person name="Martens C."/>
            <person name="Maumus F."/>
            <person name="Michel G."/>
            <person name="Miranda-Saavedra D."/>
            <person name="Morales J."/>
            <person name="Moreau H."/>
            <person name="Motomura T."/>
            <person name="Nagasato C."/>
            <person name="Napoli C.A."/>
            <person name="Nelson D.R."/>
            <person name="Nyvall-Collen P."/>
            <person name="Peters A.F."/>
            <person name="Pommier C."/>
            <person name="Potin P."/>
            <person name="Poulain J."/>
            <person name="Quesneville H."/>
            <person name="Read B."/>
            <person name="Rensing S.A."/>
            <person name="Ritter A."/>
            <person name="Rousvoal S."/>
            <person name="Samanta M."/>
            <person name="Samson G."/>
            <person name="Schroeder D.C."/>
            <person name="Segurens B."/>
            <person name="Strittmatter M."/>
            <person name="Tonon T."/>
            <person name="Tregear J.W."/>
            <person name="Valentin K."/>
            <person name="von Dassow P."/>
            <person name="Yamagishi T."/>
            <person name="Van de Peer Y."/>
            <person name="Wincker P."/>
        </authorList>
    </citation>
    <scope>NUCLEOTIDE SEQUENCE [LARGE SCALE GENOMIC DNA]</scope>
    <source>
        <strain evidence="7">Ec32 / CCAP1310/4</strain>
    </source>
</reference>
<dbReference type="STRING" id="2880.D7FL29"/>
<feature type="region of interest" description="Disordered" evidence="3">
    <location>
        <begin position="327"/>
        <end position="353"/>
    </location>
</feature>
<dbReference type="GO" id="GO:0030687">
    <property type="term" value="C:preribosome, large subunit precursor"/>
    <property type="evidence" value="ECO:0007669"/>
    <property type="project" value="TreeGrafter"/>
</dbReference>
<feature type="compositionally biased region" description="Acidic residues" evidence="3">
    <location>
        <begin position="672"/>
        <end position="683"/>
    </location>
</feature>
<dbReference type="InterPro" id="IPR027417">
    <property type="entry name" value="P-loop_NTPase"/>
</dbReference>
<dbReference type="GO" id="GO:0000027">
    <property type="term" value="P:ribosomal large subunit assembly"/>
    <property type="evidence" value="ECO:0007669"/>
    <property type="project" value="TreeGrafter"/>
</dbReference>
<gene>
    <name evidence="6" type="ORF">Esi_0153_0021</name>
</gene>
<evidence type="ECO:0000256" key="3">
    <source>
        <dbReference type="SAM" id="MobiDB-lite"/>
    </source>
</evidence>
<organism evidence="6 7">
    <name type="scientific">Ectocarpus siliculosus</name>
    <name type="common">Brown alga</name>
    <name type="synonym">Conferva siliculosa</name>
    <dbReference type="NCBI Taxonomy" id="2880"/>
    <lineage>
        <taxon>Eukaryota</taxon>
        <taxon>Sar</taxon>
        <taxon>Stramenopiles</taxon>
        <taxon>Ochrophyta</taxon>
        <taxon>PX clade</taxon>
        <taxon>Phaeophyceae</taxon>
        <taxon>Ectocarpales</taxon>
        <taxon>Ectocarpaceae</taxon>
        <taxon>Ectocarpus</taxon>
    </lineage>
</organism>
<evidence type="ECO:0000259" key="5">
    <source>
        <dbReference type="Pfam" id="PF17867"/>
    </source>
</evidence>
<evidence type="ECO:0008006" key="8">
    <source>
        <dbReference type="Google" id="ProtNLM"/>
    </source>
</evidence>
<dbReference type="Pfam" id="PF07728">
    <property type="entry name" value="AAA_5"/>
    <property type="match status" value="2"/>
</dbReference>
<feature type="region of interest" description="Disordered" evidence="3">
    <location>
        <begin position="373"/>
        <end position="402"/>
    </location>
</feature>
<proteinExistence type="predicted"/>
<evidence type="ECO:0000313" key="6">
    <source>
        <dbReference type="EMBL" id="CBJ29566.1"/>
    </source>
</evidence>
<keyword evidence="1" id="KW-0547">Nucleotide-binding</keyword>
<dbReference type="PANTHER" id="PTHR48103">
    <property type="entry name" value="MIDASIN-RELATED"/>
    <property type="match status" value="1"/>
</dbReference>
<dbReference type="SUPFAM" id="SSF52540">
    <property type="entry name" value="P-loop containing nucleoside triphosphate hydrolases"/>
    <property type="match status" value="2"/>
</dbReference>
<dbReference type="PANTHER" id="PTHR48103:SF2">
    <property type="entry name" value="MIDASIN"/>
    <property type="match status" value="1"/>
</dbReference>
<feature type="region of interest" description="Disordered" evidence="3">
    <location>
        <begin position="257"/>
        <end position="310"/>
    </location>
</feature>
<feature type="compositionally biased region" description="Polar residues" evidence="3">
    <location>
        <begin position="263"/>
        <end position="281"/>
    </location>
</feature>
<evidence type="ECO:0000313" key="7">
    <source>
        <dbReference type="Proteomes" id="UP000002630"/>
    </source>
</evidence>